<dbReference type="EMBL" id="JANEYG010000003">
    <property type="protein sequence ID" value="KAJ8923987.1"/>
    <property type="molecule type" value="Genomic_DNA"/>
</dbReference>
<dbReference type="InterPro" id="IPR033911">
    <property type="entry name" value="MetRS_core"/>
</dbReference>
<dbReference type="GO" id="GO:0005829">
    <property type="term" value="C:cytosol"/>
    <property type="evidence" value="ECO:0007669"/>
    <property type="project" value="TreeGrafter"/>
</dbReference>
<organism evidence="12 13">
    <name type="scientific">Exocentrus adspersus</name>
    <dbReference type="NCBI Taxonomy" id="1586481"/>
    <lineage>
        <taxon>Eukaryota</taxon>
        <taxon>Metazoa</taxon>
        <taxon>Ecdysozoa</taxon>
        <taxon>Arthropoda</taxon>
        <taxon>Hexapoda</taxon>
        <taxon>Insecta</taxon>
        <taxon>Pterygota</taxon>
        <taxon>Neoptera</taxon>
        <taxon>Endopterygota</taxon>
        <taxon>Coleoptera</taxon>
        <taxon>Polyphaga</taxon>
        <taxon>Cucujiformia</taxon>
        <taxon>Chrysomeloidea</taxon>
        <taxon>Cerambycidae</taxon>
        <taxon>Lamiinae</taxon>
        <taxon>Acanthocinini</taxon>
        <taxon>Exocentrus</taxon>
    </lineage>
</organism>
<dbReference type="SUPFAM" id="SSF52374">
    <property type="entry name" value="Nucleotidylyl transferase"/>
    <property type="match status" value="1"/>
</dbReference>
<dbReference type="InterPro" id="IPR023458">
    <property type="entry name" value="Met-tRNA_ligase_1"/>
</dbReference>
<gene>
    <name evidence="12" type="ORF">NQ315_006763</name>
</gene>
<dbReference type="GO" id="GO:0005524">
    <property type="term" value="F:ATP binding"/>
    <property type="evidence" value="ECO:0007669"/>
    <property type="project" value="UniProtKB-KW"/>
</dbReference>
<name>A0AAV8WBJ0_9CUCU</name>
<dbReference type="CDD" id="cd00939">
    <property type="entry name" value="MetRS_RNA"/>
    <property type="match status" value="2"/>
</dbReference>
<dbReference type="InterPro" id="IPR015413">
    <property type="entry name" value="Methionyl/Leucyl_tRNA_Synth"/>
</dbReference>
<dbReference type="SMART" id="SM00991">
    <property type="entry name" value="WHEP-TRS"/>
    <property type="match status" value="2"/>
</dbReference>
<keyword evidence="3" id="KW-0820">tRNA-binding</keyword>
<dbReference type="AlphaFoldDB" id="A0AAV8WBJ0"/>
<dbReference type="Pfam" id="PF09334">
    <property type="entry name" value="tRNA-synt_1g"/>
    <property type="match status" value="1"/>
</dbReference>
<keyword evidence="8 10" id="KW-0648">Protein biosynthesis</keyword>
<dbReference type="Gene3D" id="1.10.287.10">
    <property type="entry name" value="S15/NS1, RNA-binding"/>
    <property type="match status" value="2"/>
</dbReference>
<keyword evidence="13" id="KW-1185">Reference proteome</keyword>
<evidence type="ECO:0000313" key="12">
    <source>
        <dbReference type="EMBL" id="KAJ8923987.1"/>
    </source>
</evidence>
<dbReference type="Pfam" id="PF00458">
    <property type="entry name" value="WHEP-TRS"/>
    <property type="match status" value="2"/>
</dbReference>
<evidence type="ECO:0000256" key="8">
    <source>
        <dbReference type="ARBA" id="ARBA00022917"/>
    </source>
</evidence>
<dbReference type="Proteomes" id="UP001159042">
    <property type="component" value="Unassembled WGS sequence"/>
</dbReference>
<dbReference type="GO" id="GO:0004825">
    <property type="term" value="F:methionine-tRNA ligase activity"/>
    <property type="evidence" value="ECO:0007669"/>
    <property type="project" value="UniProtKB-EC"/>
</dbReference>
<dbReference type="GO" id="GO:0000049">
    <property type="term" value="F:tRNA binding"/>
    <property type="evidence" value="ECO:0007669"/>
    <property type="project" value="UniProtKB-KW"/>
</dbReference>
<evidence type="ECO:0000313" key="13">
    <source>
        <dbReference type="Proteomes" id="UP001159042"/>
    </source>
</evidence>
<accession>A0AAV8WBJ0</accession>
<feature type="domain" description="WHEP-TRS" evidence="11">
    <location>
        <begin position="307"/>
        <end position="363"/>
    </location>
</feature>
<dbReference type="PANTHER" id="PTHR45765:SF1">
    <property type="entry name" value="METHIONINE--TRNA LIGASE, CYTOPLASMIC"/>
    <property type="match status" value="1"/>
</dbReference>
<evidence type="ECO:0000256" key="9">
    <source>
        <dbReference type="ARBA" id="ARBA00023146"/>
    </source>
</evidence>
<dbReference type="InterPro" id="IPR041872">
    <property type="entry name" value="Anticodon_Met"/>
</dbReference>
<dbReference type="Gene3D" id="1.10.730.10">
    <property type="entry name" value="Isoleucyl-tRNA Synthetase, Domain 1"/>
    <property type="match status" value="1"/>
</dbReference>
<evidence type="ECO:0000256" key="10">
    <source>
        <dbReference type="RuleBase" id="RU363039"/>
    </source>
</evidence>
<proteinExistence type="inferred from homology"/>
<dbReference type="EC" id="6.1.1.10" evidence="2"/>
<dbReference type="FunFam" id="1.10.287.10:FF:000014">
    <property type="entry name" value="Methionyl-tRNA synthetase"/>
    <property type="match status" value="2"/>
</dbReference>
<comment type="similarity">
    <text evidence="1 10">Belongs to the class-I aminoacyl-tRNA synthetase family.</text>
</comment>
<sequence>MSISKAYTNDFQKWWRPEKGTEVTLYQFMAKDNVPFHSVLFPAMLLGANRGYITVSHIMATEYLNYEDGKFSKSRGVGVFGTDAQNTGIPSDVWRFYLLYVRPESQDSSFSWSDLATKNNSELLNNLGNFVNRALVFAKNNFSSTIPVIKPLEEDYILLALCTRELKGYVAALEKAKLRDGIRHILSISRHGNQYMQANQPWVLLKGSDEDKIRAGTVIGICCNLACLLATLLQPYMPDTSERLTKQLNTSTIVITPDNLEIVNLLPAGHKLGEPSPLFAKIELTRVEELKKIFAGKQEESKNVTLDETMIQAELAKQAEKVRTLKAKSKDKSVWQPEVDILLDLKKKLALAQGNGPVNITTQVPVQQNGTNGEVKKLEEEIAKQGSIVRKLKESGSDKAVWQPEVQKLLALKKQLQLASGEGIASNEKSTFRTDLLNILVSPPLDSVDCILLKSCARVCSIHKPAKPRLARITNLIK</sequence>
<keyword evidence="4 10" id="KW-0436">Ligase</keyword>
<dbReference type="GO" id="GO:0017101">
    <property type="term" value="C:aminoacyl-tRNA synthetase multienzyme complex"/>
    <property type="evidence" value="ECO:0007669"/>
    <property type="project" value="TreeGrafter"/>
</dbReference>
<evidence type="ECO:0000256" key="2">
    <source>
        <dbReference type="ARBA" id="ARBA00012838"/>
    </source>
</evidence>
<dbReference type="InterPro" id="IPR009068">
    <property type="entry name" value="uS15_NS1_RNA-bd_sf"/>
</dbReference>
<feature type="domain" description="WHEP-TRS" evidence="11">
    <location>
        <begin position="374"/>
        <end position="430"/>
    </location>
</feature>
<dbReference type="CDD" id="cd07957">
    <property type="entry name" value="Anticodon_Ia_Met"/>
    <property type="match status" value="1"/>
</dbReference>
<dbReference type="InterPro" id="IPR000738">
    <property type="entry name" value="WHEP-TRS_dom"/>
</dbReference>
<keyword evidence="7" id="KW-0694">RNA-binding</keyword>
<dbReference type="PANTHER" id="PTHR45765">
    <property type="entry name" value="METHIONINE--TRNA LIGASE"/>
    <property type="match status" value="1"/>
</dbReference>
<dbReference type="Pfam" id="PF19303">
    <property type="entry name" value="Anticodon_3"/>
    <property type="match status" value="1"/>
</dbReference>
<keyword evidence="6 10" id="KW-0067">ATP-binding</keyword>
<dbReference type="InterPro" id="IPR009080">
    <property type="entry name" value="tRNAsynth_Ia_anticodon-bd"/>
</dbReference>
<evidence type="ECO:0000256" key="5">
    <source>
        <dbReference type="ARBA" id="ARBA00022741"/>
    </source>
</evidence>
<evidence type="ECO:0000256" key="3">
    <source>
        <dbReference type="ARBA" id="ARBA00022555"/>
    </source>
</evidence>
<evidence type="ECO:0000256" key="4">
    <source>
        <dbReference type="ARBA" id="ARBA00022598"/>
    </source>
</evidence>
<keyword evidence="5 10" id="KW-0547">Nucleotide-binding</keyword>
<evidence type="ECO:0000259" key="11">
    <source>
        <dbReference type="PROSITE" id="PS51185"/>
    </source>
</evidence>
<evidence type="ECO:0000256" key="1">
    <source>
        <dbReference type="ARBA" id="ARBA00005594"/>
    </source>
</evidence>
<reference evidence="12 13" key="1">
    <citation type="journal article" date="2023" name="Insect Mol. Biol.">
        <title>Genome sequencing provides insights into the evolution of gene families encoding plant cell wall-degrading enzymes in longhorned beetles.</title>
        <authorList>
            <person name="Shin N.R."/>
            <person name="Okamura Y."/>
            <person name="Kirsch R."/>
            <person name="Pauchet Y."/>
        </authorList>
    </citation>
    <scope>NUCLEOTIDE SEQUENCE [LARGE SCALE GENOMIC DNA]</scope>
    <source>
        <strain evidence="12">EAD_L_NR</strain>
    </source>
</reference>
<dbReference type="InterPro" id="IPR014729">
    <property type="entry name" value="Rossmann-like_a/b/a_fold"/>
</dbReference>
<protein>
    <recommendedName>
        <fullName evidence="2">methionine--tRNA ligase</fullName>
        <ecNumber evidence="2">6.1.1.10</ecNumber>
    </recommendedName>
</protein>
<keyword evidence="9 10" id="KW-0030">Aminoacyl-tRNA synthetase</keyword>
<dbReference type="PROSITE" id="PS51185">
    <property type="entry name" value="WHEP_TRS_2"/>
    <property type="match status" value="2"/>
</dbReference>
<dbReference type="SUPFAM" id="SSF47323">
    <property type="entry name" value="Anticodon-binding domain of a subclass of class I aminoacyl-tRNA synthetases"/>
    <property type="match status" value="1"/>
</dbReference>
<dbReference type="SUPFAM" id="SSF47060">
    <property type="entry name" value="S15/NS1 RNA-binding domain"/>
    <property type="match status" value="2"/>
</dbReference>
<evidence type="ECO:0000256" key="7">
    <source>
        <dbReference type="ARBA" id="ARBA00022884"/>
    </source>
</evidence>
<evidence type="ECO:0000256" key="6">
    <source>
        <dbReference type="ARBA" id="ARBA00022840"/>
    </source>
</evidence>
<dbReference type="Gene3D" id="3.40.50.620">
    <property type="entry name" value="HUPs"/>
    <property type="match status" value="1"/>
</dbReference>
<dbReference type="PRINTS" id="PR01041">
    <property type="entry name" value="TRNASYNTHMET"/>
</dbReference>
<comment type="caution">
    <text evidence="12">The sequence shown here is derived from an EMBL/GenBank/DDBJ whole genome shotgun (WGS) entry which is preliminary data.</text>
</comment>
<dbReference type="GO" id="GO:0006431">
    <property type="term" value="P:methionyl-tRNA aminoacylation"/>
    <property type="evidence" value="ECO:0007669"/>
    <property type="project" value="InterPro"/>
</dbReference>
<dbReference type="FunFam" id="1.10.730.10:FF:000031">
    <property type="entry name" value="Putative Methionyl-tRNA synthetase"/>
    <property type="match status" value="1"/>
</dbReference>